<accession>B2KD97</accession>
<name>B2KD97_ELUMP</name>
<evidence type="ECO:0000313" key="2">
    <source>
        <dbReference type="Proteomes" id="UP000001029"/>
    </source>
</evidence>
<dbReference type="KEGG" id="emi:Emin_0940"/>
<dbReference type="EMBL" id="CP001055">
    <property type="protein sequence ID" value="ACC98493.1"/>
    <property type="molecule type" value="Genomic_DNA"/>
</dbReference>
<gene>
    <name evidence="1" type="ordered locus">Emin_0940</name>
</gene>
<keyword evidence="2" id="KW-1185">Reference proteome</keyword>
<protein>
    <submittedName>
        <fullName evidence="1">Uncharacterized protein</fullName>
    </submittedName>
</protein>
<organism evidence="1 2">
    <name type="scientific">Elusimicrobium minutum (strain Pei191)</name>
    <dbReference type="NCBI Taxonomy" id="445932"/>
    <lineage>
        <taxon>Bacteria</taxon>
        <taxon>Pseudomonadati</taxon>
        <taxon>Elusimicrobiota</taxon>
        <taxon>Elusimicrobia</taxon>
        <taxon>Elusimicrobiales</taxon>
        <taxon>Elusimicrobiaceae</taxon>
        <taxon>Elusimicrobium</taxon>
    </lineage>
</organism>
<dbReference type="STRING" id="445932.Emin_0940"/>
<dbReference type="RefSeq" id="WP_012415108.1">
    <property type="nucleotide sequence ID" value="NC_010644.1"/>
</dbReference>
<evidence type="ECO:0000313" key="1">
    <source>
        <dbReference type="EMBL" id="ACC98493.1"/>
    </source>
</evidence>
<sequence>MAKKEQTKTYRKYEVLKSQDLNSSFGDVGSIEGLLPYGADRKVDKGMRYDIGRKDAPFGNLYAKGLNIFTTAEVLAFAAEGILTAEDRMPFVNTADGQWYLWNGSQIVPMGGSGGTGMDYLYGDGSDGDITAVANSNFTKAYYQFNNFTLNPEVTWGSTLQEPIVLSVKGQCRLSGSINLNAKGLLGGIFGASGQDGNSISSNIAGMALGGYYGNGLHYQPNALAVLASKKAPIAANKELLILAIKSGLLFINPICGGGGGGGANGALASGNGGNGGGGLIIYANELIIDTTFSFTANASNGGTSAGGGGGGCLLAGYKSGTINPHNFSANAGQAGTTNTSSANNNVGGNGGNGSGAGGYGGGTSVGGAIAGTAGLELFVQMQ</sequence>
<proteinExistence type="predicted"/>
<dbReference type="HOGENOM" id="CLU_721082_0_0_0"/>
<dbReference type="AlphaFoldDB" id="B2KD97"/>
<reference evidence="1 2" key="1">
    <citation type="journal article" date="2009" name="Appl. Environ. Microbiol.">
        <title>Genomic analysis of 'Elusimicrobium minutum,' the first cultivated representative of the phylum 'Elusimicrobia' (formerly termite group 1).</title>
        <authorList>
            <person name="Herlemann D.P.R."/>
            <person name="Geissinger O."/>
            <person name="Ikeda-Ohtsubo W."/>
            <person name="Kunin V."/>
            <person name="Sun H."/>
            <person name="Lapidus A."/>
            <person name="Hugenholtz P."/>
            <person name="Brune A."/>
        </authorList>
    </citation>
    <scope>NUCLEOTIDE SEQUENCE [LARGE SCALE GENOMIC DNA]</scope>
    <source>
        <strain evidence="1 2">Pei191</strain>
    </source>
</reference>
<dbReference type="Proteomes" id="UP000001029">
    <property type="component" value="Chromosome"/>
</dbReference>